<evidence type="ECO:0000313" key="2">
    <source>
        <dbReference type="Proteomes" id="UP000317369"/>
    </source>
</evidence>
<reference evidence="1 2" key="1">
    <citation type="submission" date="2019-02" db="EMBL/GenBank/DDBJ databases">
        <title>Deep-cultivation of Planctomycetes and their phenomic and genomic characterization uncovers novel biology.</title>
        <authorList>
            <person name="Wiegand S."/>
            <person name="Jogler M."/>
            <person name="Boedeker C."/>
            <person name="Pinto D."/>
            <person name="Vollmers J."/>
            <person name="Rivas-Marin E."/>
            <person name="Kohn T."/>
            <person name="Peeters S.H."/>
            <person name="Heuer A."/>
            <person name="Rast P."/>
            <person name="Oberbeckmann S."/>
            <person name="Bunk B."/>
            <person name="Jeske O."/>
            <person name="Meyerdierks A."/>
            <person name="Storesund J.E."/>
            <person name="Kallscheuer N."/>
            <person name="Luecker S."/>
            <person name="Lage O.M."/>
            <person name="Pohl T."/>
            <person name="Merkel B.J."/>
            <person name="Hornburger P."/>
            <person name="Mueller R.-W."/>
            <person name="Bruemmer F."/>
            <person name="Labrenz M."/>
            <person name="Spormann A.M."/>
            <person name="Op den Camp H."/>
            <person name="Overmann J."/>
            <person name="Amann R."/>
            <person name="Jetten M.S.M."/>
            <person name="Mascher T."/>
            <person name="Medema M.H."/>
            <person name="Devos D.P."/>
            <person name="Kaster A.-K."/>
            <person name="Ovreas L."/>
            <person name="Rohde M."/>
            <person name="Galperin M.Y."/>
            <person name="Jogler C."/>
        </authorList>
    </citation>
    <scope>NUCLEOTIDE SEQUENCE [LARGE SCALE GENOMIC DNA]</scope>
    <source>
        <strain evidence="1 2">KS4</strain>
    </source>
</reference>
<dbReference type="Proteomes" id="UP000317369">
    <property type="component" value="Chromosome"/>
</dbReference>
<dbReference type="EMBL" id="CP036425">
    <property type="protein sequence ID" value="QDU34596.1"/>
    <property type="molecule type" value="Genomic_DNA"/>
</dbReference>
<keyword evidence="2" id="KW-1185">Reference proteome</keyword>
<protein>
    <submittedName>
        <fullName evidence="1">Uncharacterized protein</fullName>
    </submittedName>
</protein>
<dbReference type="AlphaFoldDB" id="A0A517YWJ9"/>
<dbReference type="KEGG" id="pcor:KS4_26670"/>
<gene>
    <name evidence="1" type="ORF">KS4_26670</name>
</gene>
<evidence type="ECO:0000313" key="1">
    <source>
        <dbReference type="EMBL" id="QDU34596.1"/>
    </source>
</evidence>
<accession>A0A517YWJ9</accession>
<sequence length="228" mass="24207">MEFSLSYVYKGAFGLIPFVGIAGIAEAAPVYVETSGRITSLTSNGSTNYAPGDATVGDEAIVRFVYEVDPDNVLNLDGGARLTASSSVQAIELSINGDSYTFDLSDSGANYILQQDQTNLEGDNDRVILAWGERINPVTFAGGDRVDLEFEYPADTIEIGDDVSVPIAGLAEGIGFFTIAGEGFENTRFQIELGEVIAGQEPVVVPTPAALGAGAFLLPMLLRRRQRA</sequence>
<organism evidence="1 2">
    <name type="scientific">Poriferisphaera corsica</name>
    <dbReference type="NCBI Taxonomy" id="2528020"/>
    <lineage>
        <taxon>Bacteria</taxon>
        <taxon>Pseudomonadati</taxon>
        <taxon>Planctomycetota</taxon>
        <taxon>Phycisphaerae</taxon>
        <taxon>Phycisphaerales</taxon>
        <taxon>Phycisphaeraceae</taxon>
        <taxon>Poriferisphaera</taxon>
    </lineage>
</organism>
<proteinExistence type="predicted"/>
<dbReference type="RefSeq" id="WP_145078658.1">
    <property type="nucleotide sequence ID" value="NZ_CP036425.1"/>
</dbReference>
<name>A0A517YWJ9_9BACT</name>